<dbReference type="NCBIfam" id="NF000985">
    <property type="entry name" value="PRK00103.1-3"/>
    <property type="match status" value="1"/>
</dbReference>
<dbReference type="GO" id="GO:0032259">
    <property type="term" value="P:methylation"/>
    <property type="evidence" value="ECO:0007669"/>
    <property type="project" value="UniProtKB-KW"/>
</dbReference>
<keyword evidence="9" id="KW-1185">Reference proteome</keyword>
<dbReference type="InterPro" id="IPR029028">
    <property type="entry name" value="Alpha/beta_knot_MTases"/>
</dbReference>
<dbReference type="SUPFAM" id="SSF75217">
    <property type="entry name" value="alpha/beta knot"/>
    <property type="match status" value="1"/>
</dbReference>
<dbReference type="EC" id="2.1.1.177" evidence="7"/>
<proteinExistence type="inferred from homology"/>
<evidence type="ECO:0000313" key="9">
    <source>
        <dbReference type="Proteomes" id="UP000719942"/>
    </source>
</evidence>
<dbReference type="CDD" id="cd18081">
    <property type="entry name" value="RlmH-like"/>
    <property type="match status" value="1"/>
</dbReference>
<sequence length="159" mass="17740">MLTVNIICIGKLKEAYWRDACAEYEKRLRAFCNFSIIELPEYRLPDNPSAAQIKSALKAEGEAAFSAVGNSAVFVLCIEGKELSSEKLSEKIDMLAVNGTSAISFVIGSSFGLSEDVKQNAAFRLSMSPMTFPHQLARVMLCEQIYRAFQIIHHGRYHK</sequence>
<feature type="binding site" evidence="7">
    <location>
        <begin position="127"/>
        <end position="132"/>
    </location>
    <ligand>
        <name>S-adenosyl-L-methionine</name>
        <dbReference type="ChEBI" id="CHEBI:59789"/>
    </ligand>
</feature>
<dbReference type="RefSeq" id="WP_219965883.1">
    <property type="nucleotide sequence ID" value="NZ_JAGFNZ010000004.1"/>
</dbReference>
<keyword evidence="3 7" id="KW-0489">Methyltransferase</keyword>
<evidence type="ECO:0000256" key="3">
    <source>
        <dbReference type="ARBA" id="ARBA00022603"/>
    </source>
</evidence>
<dbReference type="PANTHER" id="PTHR33603:SF1">
    <property type="entry name" value="RIBOSOMAL RNA LARGE SUBUNIT METHYLTRANSFERASE H"/>
    <property type="match status" value="1"/>
</dbReference>
<comment type="subcellular location">
    <subcellularLocation>
        <location evidence="7">Cytoplasm</location>
    </subcellularLocation>
</comment>
<evidence type="ECO:0000256" key="6">
    <source>
        <dbReference type="ARBA" id="ARBA00038303"/>
    </source>
</evidence>
<dbReference type="PIRSF" id="PIRSF004505">
    <property type="entry name" value="MT_bac"/>
    <property type="match status" value="1"/>
</dbReference>
<evidence type="ECO:0000256" key="2">
    <source>
        <dbReference type="ARBA" id="ARBA00022552"/>
    </source>
</evidence>
<reference evidence="8 9" key="1">
    <citation type="submission" date="2021-03" db="EMBL/GenBank/DDBJ databases">
        <title>Caproiciproducens sp. nov. isolated from feces of cow.</title>
        <authorList>
            <person name="Choi J.-Y."/>
        </authorList>
    </citation>
    <scope>NUCLEOTIDE SEQUENCE [LARGE SCALE GENOMIC DNA]</scope>
    <source>
        <strain evidence="8 9">AGMB10547</strain>
    </source>
</reference>
<dbReference type="Proteomes" id="UP000719942">
    <property type="component" value="Unassembled WGS sequence"/>
</dbReference>
<organism evidence="8 9">
    <name type="scientific">Caproiciproducens faecalis</name>
    <dbReference type="NCBI Taxonomy" id="2820301"/>
    <lineage>
        <taxon>Bacteria</taxon>
        <taxon>Bacillati</taxon>
        <taxon>Bacillota</taxon>
        <taxon>Clostridia</taxon>
        <taxon>Eubacteriales</taxon>
        <taxon>Acutalibacteraceae</taxon>
        <taxon>Caproiciproducens</taxon>
    </lineage>
</organism>
<dbReference type="EMBL" id="JAGFNZ010000004">
    <property type="protein sequence ID" value="MBW7573492.1"/>
    <property type="molecule type" value="Genomic_DNA"/>
</dbReference>
<comment type="catalytic activity">
    <reaction evidence="7">
        <text>pseudouridine(1915) in 23S rRNA + S-adenosyl-L-methionine = N(3)-methylpseudouridine(1915) in 23S rRNA + S-adenosyl-L-homocysteine + H(+)</text>
        <dbReference type="Rhea" id="RHEA:42752"/>
        <dbReference type="Rhea" id="RHEA-COMP:10221"/>
        <dbReference type="Rhea" id="RHEA-COMP:10222"/>
        <dbReference type="ChEBI" id="CHEBI:15378"/>
        <dbReference type="ChEBI" id="CHEBI:57856"/>
        <dbReference type="ChEBI" id="CHEBI:59789"/>
        <dbReference type="ChEBI" id="CHEBI:65314"/>
        <dbReference type="ChEBI" id="CHEBI:74486"/>
        <dbReference type="EC" id="2.1.1.177"/>
    </reaction>
</comment>
<comment type="subunit">
    <text evidence="7">Homodimer.</text>
</comment>
<keyword evidence="2 7" id="KW-0698">rRNA processing</keyword>
<evidence type="ECO:0000256" key="5">
    <source>
        <dbReference type="ARBA" id="ARBA00022691"/>
    </source>
</evidence>
<evidence type="ECO:0000256" key="1">
    <source>
        <dbReference type="ARBA" id="ARBA00022490"/>
    </source>
</evidence>
<comment type="function">
    <text evidence="7">Specifically methylates the pseudouridine at position 1915 (m3Psi1915) in 23S rRNA.</text>
</comment>
<keyword evidence="1 7" id="KW-0963">Cytoplasm</keyword>
<dbReference type="GO" id="GO:0008168">
    <property type="term" value="F:methyltransferase activity"/>
    <property type="evidence" value="ECO:0007669"/>
    <property type="project" value="UniProtKB-KW"/>
</dbReference>
<accession>A0ABS7DQE7</accession>
<dbReference type="InterPro" id="IPR003742">
    <property type="entry name" value="RlmH-like"/>
</dbReference>
<name>A0ABS7DQE7_9FIRM</name>
<evidence type="ECO:0000313" key="8">
    <source>
        <dbReference type="EMBL" id="MBW7573492.1"/>
    </source>
</evidence>
<gene>
    <name evidence="7 8" type="primary">rlmH</name>
    <name evidence="8" type="ORF">J5W02_11790</name>
</gene>
<dbReference type="InterPro" id="IPR029026">
    <property type="entry name" value="tRNA_m1G_MTases_N"/>
</dbReference>
<feature type="binding site" evidence="7">
    <location>
        <position position="108"/>
    </location>
    <ligand>
        <name>S-adenosyl-L-methionine</name>
        <dbReference type="ChEBI" id="CHEBI:59789"/>
    </ligand>
</feature>
<comment type="similarity">
    <text evidence="6 7">Belongs to the RNA methyltransferase RlmH family.</text>
</comment>
<keyword evidence="4 7" id="KW-0808">Transferase</keyword>
<dbReference type="HAMAP" id="MF_00658">
    <property type="entry name" value="23SrRNA_methyltr_H"/>
    <property type="match status" value="1"/>
</dbReference>
<evidence type="ECO:0000256" key="4">
    <source>
        <dbReference type="ARBA" id="ARBA00022679"/>
    </source>
</evidence>
<dbReference type="Gene3D" id="3.40.1280.10">
    <property type="match status" value="1"/>
</dbReference>
<evidence type="ECO:0000256" key="7">
    <source>
        <dbReference type="HAMAP-Rule" id="MF_00658"/>
    </source>
</evidence>
<protein>
    <recommendedName>
        <fullName evidence="7">Ribosomal RNA large subunit methyltransferase H</fullName>
        <ecNumber evidence="7">2.1.1.177</ecNumber>
    </recommendedName>
    <alternativeName>
        <fullName evidence="7">23S rRNA (pseudouridine1915-N3)-methyltransferase</fullName>
    </alternativeName>
    <alternativeName>
        <fullName evidence="7">23S rRNA m3Psi1915 methyltransferase</fullName>
    </alternativeName>
    <alternativeName>
        <fullName evidence="7">rRNA (pseudouridine-N3-)-methyltransferase RlmH</fullName>
    </alternativeName>
</protein>
<keyword evidence="5 7" id="KW-0949">S-adenosyl-L-methionine</keyword>
<comment type="caution">
    <text evidence="8">The sequence shown here is derived from an EMBL/GenBank/DDBJ whole genome shotgun (WGS) entry which is preliminary data.</text>
</comment>
<dbReference type="Pfam" id="PF02590">
    <property type="entry name" value="SPOUT_MTase"/>
    <property type="match status" value="1"/>
</dbReference>
<dbReference type="PANTHER" id="PTHR33603">
    <property type="entry name" value="METHYLTRANSFERASE"/>
    <property type="match status" value="1"/>
</dbReference>
<feature type="binding site" evidence="7">
    <location>
        <position position="76"/>
    </location>
    <ligand>
        <name>S-adenosyl-L-methionine</name>
        <dbReference type="ChEBI" id="CHEBI:59789"/>
    </ligand>
</feature>